<keyword evidence="3" id="KW-1185">Reference proteome</keyword>
<organism evidence="2 3">
    <name type="scientific">Porites lobata</name>
    <dbReference type="NCBI Taxonomy" id="104759"/>
    <lineage>
        <taxon>Eukaryota</taxon>
        <taxon>Metazoa</taxon>
        <taxon>Cnidaria</taxon>
        <taxon>Anthozoa</taxon>
        <taxon>Hexacorallia</taxon>
        <taxon>Scleractinia</taxon>
        <taxon>Fungiina</taxon>
        <taxon>Poritidae</taxon>
        <taxon>Porites</taxon>
    </lineage>
</organism>
<gene>
    <name evidence="2" type="ORF">PLOB_00043312</name>
</gene>
<reference evidence="2 3" key="1">
    <citation type="submission" date="2022-05" db="EMBL/GenBank/DDBJ databases">
        <authorList>
            <consortium name="Genoscope - CEA"/>
            <person name="William W."/>
        </authorList>
    </citation>
    <scope>NUCLEOTIDE SEQUENCE [LARGE SCALE GENOMIC DNA]</scope>
</reference>
<protein>
    <recommendedName>
        <fullName evidence="1">Integrase core domain-containing protein</fullName>
    </recommendedName>
</protein>
<dbReference type="PANTHER" id="PTHR46791">
    <property type="entry name" value="EXPRESSED PROTEIN"/>
    <property type="match status" value="1"/>
</dbReference>
<evidence type="ECO:0000259" key="1">
    <source>
        <dbReference type="Pfam" id="PF24764"/>
    </source>
</evidence>
<proteinExistence type="predicted"/>
<dbReference type="PANTHER" id="PTHR46791:SF5">
    <property type="entry name" value="CLR5 DOMAIN-CONTAINING PROTEIN-RELATED"/>
    <property type="match status" value="1"/>
</dbReference>
<feature type="domain" description="Integrase core" evidence="1">
    <location>
        <begin position="2"/>
        <end position="140"/>
    </location>
</feature>
<comment type="caution">
    <text evidence="2">The sequence shown here is derived from an EMBL/GenBank/DDBJ whole genome shotgun (WGS) entry which is preliminary data.</text>
</comment>
<name>A0ABN8PGK8_9CNID</name>
<feature type="non-terminal residue" evidence="2">
    <location>
        <position position="216"/>
    </location>
</feature>
<dbReference type="Proteomes" id="UP001159405">
    <property type="component" value="Unassembled WGS sequence"/>
</dbReference>
<dbReference type="EMBL" id="CALNXK010000070">
    <property type="protein sequence ID" value="CAH3143286.1"/>
    <property type="molecule type" value="Genomic_DNA"/>
</dbReference>
<evidence type="ECO:0000313" key="3">
    <source>
        <dbReference type="Proteomes" id="UP001159405"/>
    </source>
</evidence>
<accession>A0ABN8PGK8</accession>
<sequence>MSTFMDGTRRYGIPSCFRSDHGGENADVGRFMESIRGRDRGSHIQGSSVHNQRIERLHRDTTRCCLSSFYTVFDHMENEGILDLSNDTDVSCLHYAFLPRIHRALEGFRLGRNHHCLRTEGNKTPYQIWIAGVIGDAYRGYTAVQDILNPDLTVYGVGRDSTDLCVNDDNETVTVLEPKCPLSEDQMSILKGEIDPLSNSTNFGVDIYLRTADCVA</sequence>
<dbReference type="Pfam" id="PF24764">
    <property type="entry name" value="rva_4"/>
    <property type="match status" value="1"/>
</dbReference>
<evidence type="ECO:0000313" key="2">
    <source>
        <dbReference type="EMBL" id="CAH3143286.1"/>
    </source>
</evidence>
<dbReference type="InterPro" id="IPR058913">
    <property type="entry name" value="Integrase_dom_put"/>
</dbReference>